<feature type="compositionally biased region" description="Low complexity" evidence="1">
    <location>
        <begin position="1"/>
        <end position="23"/>
    </location>
</feature>
<organism evidence="3 4">
    <name type="scientific">Astathelohania contejeani</name>
    <dbReference type="NCBI Taxonomy" id="164912"/>
    <lineage>
        <taxon>Eukaryota</taxon>
        <taxon>Fungi</taxon>
        <taxon>Fungi incertae sedis</taxon>
        <taxon>Microsporidia</taxon>
        <taxon>Astathelohaniidae</taxon>
        <taxon>Astathelohania</taxon>
    </lineage>
</organism>
<feature type="region of interest" description="Disordered" evidence="1">
    <location>
        <begin position="1"/>
        <end position="28"/>
    </location>
</feature>
<keyword evidence="4" id="KW-1185">Reference proteome</keyword>
<evidence type="ECO:0000256" key="1">
    <source>
        <dbReference type="SAM" id="MobiDB-lite"/>
    </source>
</evidence>
<keyword evidence="2" id="KW-0472">Membrane</keyword>
<name>A0ABQ7HWI5_9MICR</name>
<evidence type="ECO:0000256" key="2">
    <source>
        <dbReference type="SAM" id="Phobius"/>
    </source>
</evidence>
<feature type="transmembrane region" description="Helical" evidence="2">
    <location>
        <begin position="140"/>
        <end position="157"/>
    </location>
</feature>
<comment type="caution">
    <text evidence="3">The sequence shown here is derived from an EMBL/GenBank/DDBJ whole genome shotgun (WGS) entry which is preliminary data.</text>
</comment>
<gene>
    <name evidence="3" type="ORF">TCON_2288</name>
</gene>
<reference evidence="3 4" key="1">
    <citation type="submission" date="2019-01" db="EMBL/GenBank/DDBJ databases">
        <title>Genomes sequencing and comparative genomics of infectious freshwater microsporidia, Cucumispora dikerogammari and Thelohania contejeani.</title>
        <authorList>
            <person name="Cormier A."/>
            <person name="Giraud I."/>
            <person name="Wattier R."/>
            <person name="Teixeira M."/>
            <person name="Grandjean F."/>
            <person name="Rigaud T."/>
            <person name="Cordaux R."/>
        </authorList>
    </citation>
    <scope>NUCLEOTIDE SEQUENCE [LARGE SCALE GENOMIC DNA]</scope>
    <source>
        <strain evidence="3">T1</strain>
        <tissue evidence="3">Spores</tissue>
    </source>
</reference>
<keyword evidence="2" id="KW-0812">Transmembrane</keyword>
<feature type="transmembrane region" description="Helical" evidence="2">
    <location>
        <begin position="114"/>
        <end position="134"/>
    </location>
</feature>
<accession>A0ABQ7HWI5</accession>
<protein>
    <submittedName>
        <fullName evidence="3">Uncharacterized protein</fullName>
    </submittedName>
</protein>
<evidence type="ECO:0000313" key="3">
    <source>
        <dbReference type="EMBL" id="KAF7682485.1"/>
    </source>
</evidence>
<evidence type="ECO:0000313" key="4">
    <source>
        <dbReference type="Proteomes" id="UP001516464"/>
    </source>
</evidence>
<sequence>MSSVSHVNNTNNSNNSSNGELLIQPPPPLIQLLPDKSTSIRKRQNNSERFTRSSLIKDRDEQEKIMEDDHEERDILIKNVGVEEKLNDTEEIQNDNPSFKMLSKSLKQKKITTYINYQMEKILLITIFILFLISLWENNWILGLTVLLTIFIIKPTLSKIIAGWLIDIPTNHE</sequence>
<dbReference type="Proteomes" id="UP001516464">
    <property type="component" value="Unassembled WGS sequence"/>
</dbReference>
<proteinExistence type="predicted"/>
<dbReference type="EMBL" id="SBIQ01000245">
    <property type="protein sequence ID" value="KAF7682485.1"/>
    <property type="molecule type" value="Genomic_DNA"/>
</dbReference>
<keyword evidence="2" id="KW-1133">Transmembrane helix</keyword>